<dbReference type="SMART" id="SM00698">
    <property type="entry name" value="MORN"/>
    <property type="match status" value="3"/>
</dbReference>
<dbReference type="STRING" id="6573.A0A210Q8X5"/>
<dbReference type="Gene3D" id="2.20.110.10">
    <property type="entry name" value="Histone H3 K4-specific methyltransferase SET7/9 N-terminal domain"/>
    <property type="match status" value="2"/>
</dbReference>
<dbReference type="Pfam" id="PF02493">
    <property type="entry name" value="MORN"/>
    <property type="match status" value="4"/>
</dbReference>
<keyword evidence="4" id="KW-1185">Reference proteome</keyword>
<evidence type="ECO:0000256" key="2">
    <source>
        <dbReference type="SAM" id="MobiDB-lite"/>
    </source>
</evidence>
<feature type="region of interest" description="Disordered" evidence="2">
    <location>
        <begin position="35"/>
        <end position="77"/>
    </location>
</feature>
<feature type="compositionally biased region" description="Basic and acidic residues" evidence="2">
    <location>
        <begin position="1"/>
        <end position="18"/>
    </location>
</feature>
<dbReference type="EMBL" id="NEDP02004556">
    <property type="protein sequence ID" value="OWF45193.1"/>
    <property type="molecule type" value="Genomic_DNA"/>
</dbReference>
<sequence>MPGETKKDKKQQEDDKPVIHSGVYIFPNGDRYEGEFIHSGDGSVERSGQGLHTTTDGTTYEGQWGSDKMNGRGKLTNPSGAIYEGSFNNNQFHGNGKYTWPNNSYYEGDFQENRMEGEGQFTDTEGQVWVGTFRYKAAPGLKFKLNLD</sequence>
<proteinExistence type="predicted"/>
<dbReference type="Proteomes" id="UP000242188">
    <property type="component" value="Unassembled WGS sequence"/>
</dbReference>
<dbReference type="PANTHER" id="PTHR46917:SF1">
    <property type="entry name" value="MORN REPEAT-CONTAINING PROTEIN 2"/>
    <property type="match status" value="1"/>
</dbReference>
<comment type="caution">
    <text evidence="3">The sequence shown here is derived from an EMBL/GenBank/DDBJ whole genome shotgun (WGS) entry which is preliminary data.</text>
</comment>
<dbReference type="PANTHER" id="PTHR46917">
    <property type="entry name" value="MORN REPEAT-CONTAINING PROTEIN 2"/>
    <property type="match status" value="1"/>
</dbReference>
<dbReference type="InterPro" id="IPR003409">
    <property type="entry name" value="MORN"/>
</dbReference>
<evidence type="ECO:0000313" key="3">
    <source>
        <dbReference type="EMBL" id="OWF45193.1"/>
    </source>
</evidence>
<feature type="compositionally biased region" description="Polar residues" evidence="2">
    <location>
        <begin position="50"/>
        <end position="61"/>
    </location>
</feature>
<name>A0A210Q8X5_MIZYE</name>
<dbReference type="OrthoDB" id="437960at2759"/>
<gene>
    <name evidence="3" type="ORF">KP79_PYT23602</name>
</gene>
<dbReference type="InterPro" id="IPR052849">
    <property type="entry name" value="MORN_repeat_protein"/>
</dbReference>
<evidence type="ECO:0000256" key="1">
    <source>
        <dbReference type="ARBA" id="ARBA00022737"/>
    </source>
</evidence>
<reference evidence="3 4" key="1">
    <citation type="journal article" date="2017" name="Nat. Ecol. Evol.">
        <title>Scallop genome provides insights into evolution of bilaterian karyotype and development.</title>
        <authorList>
            <person name="Wang S."/>
            <person name="Zhang J."/>
            <person name="Jiao W."/>
            <person name="Li J."/>
            <person name="Xun X."/>
            <person name="Sun Y."/>
            <person name="Guo X."/>
            <person name="Huan P."/>
            <person name="Dong B."/>
            <person name="Zhang L."/>
            <person name="Hu X."/>
            <person name="Sun X."/>
            <person name="Wang J."/>
            <person name="Zhao C."/>
            <person name="Wang Y."/>
            <person name="Wang D."/>
            <person name="Huang X."/>
            <person name="Wang R."/>
            <person name="Lv J."/>
            <person name="Li Y."/>
            <person name="Zhang Z."/>
            <person name="Liu B."/>
            <person name="Lu W."/>
            <person name="Hui Y."/>
            <person name="Liang J."/>
            <person name="Zhou Z."/>
            <person name="Hou R."/>
            <person name="Li X."/>
            <person name="Liu Y."/>
            <person name="Li H."/>
            <person name="Ning X."/>
            <person name="Lin Y."/>
            <person name="Zhao L."/>
            <person name="Xing Q."/>
            <person name="Dou J."/>
            <person name="Li Y."/>
            <person name="Mao J."/>
            <person name="Guo H."/>
            <person name="Dou H."/>
            <person name="Li T."/>
            <person name="Mu C."/>
            <person name="Jiang W."/>
            <person name="Fu Q."/>
            <person name="Fu X."/>
            <person name="Miao Y."/>
            <person name="Liu J."/>
            <person name="Yu Q."/>
            <person name="Li R."/>
            <person name="Liao H."/>
            <person name="Li X."/>
            <person name="Kong Y."/>
            <person name="Jiang Z."/>
            <person name="Chourrout D."/>
            <person name="Li R."/>
            <person name="Bao Z."/>
        </authorList>
    </citation>
    <scope>NUCLEOTIDE SEQUENCE [LARGE SCALE GENOMIC DNA]</scope>
    <source>
        <strain evidence="3 4">PY_sf001</strain>
    </source>
</reference>
<dbReference type="AlphaFoldDB" id="A0A210Q8X5"/>
<evidence type="ECO:0000313" key="4">
    <source>
        <dbReference type="Proteomes" id="UP000242188"/>
    </source>
</evidence>
<protein>
    <submittedName>
        <fullName evidence="3">MORN repeat-containing protein 2</fullName>
    </submittedName>
</protein>
<organism evidence="3 4">
    <name type="scientific">Mizuhopecten yessoensis</name>
    <name type="common">Japanese scallop</name>
    <name type="synonym">Patinopecten yessoensis</name>
    <dbReference type="NCBI Taxonomy" id="6573"/>
    <lineage>
        <taxon>Eukaryota</taxon>
        <taxon>Metazoa</taxon>
        <taxon>Spiralia</taxon>
        <taxon>Lophotrochozoa</taxon>
        <taxon>Mollusca</taxon>
        <taxon>Bivalvia</taxon>
        <taxon>Autobranchia</taxon>
        <taxon>Pteriomorphia</taxon>
        <taxon>Pectinida</taxon>
        <taxon>Pectinoidea</taxon>
        <taxon>Pectinidae</taxon>
        <taxon>Mizuhopecten</taxon>
    </lineage>
</organism>
<dbReference type="SUPFAM" id="SSF82185">
    <property type="entry name" value="Histone H3 K4-specific methyltransferase SET7/9 N-terminal domain"/>
    <property type="match status" value="1"/>
</dbReference>
<keyword evidence="1" id="KW-0677">Repeat</keyword>
<accession>A0A210Q8X5</accession>
<feature type="region of interest" description="Disordered" evidence="2">
    <location>
        <begin position="1"/>
        <end position="20"/>
    </location>
</feature>